<dbReference type="InterPro" id="IPR028082">
    <property type="entry name" value="Peripla_BP_I"/>
</dbReference>
<keyword evidence="4" id="KW-0804">Transcription</keyword>
<evidence type="ECO:0000313" key="6">
    <source>
        <dbReference type="EMBL" id="SHH79052.1"/>
    </source>
</evidence>
<dbReference type="RefSeq" id="WP_073338773.1">
    <property type="nucleotide sequence ID" value="NZ_FQXM01000013.1"/>
</dbReference>
<dbReference type="Gene3D" id="3.40.50.2300">
    <property type="match status" value="2"/>
</dbReference>
<dbReference type="InterPro" id="IPR010982">
    <property type="entry name" value="Lambda_DNA-bd_dom_sf"/>
</dbReference>
<protein>
    <submittedName>
        <fullName evidence="6">DNA-binding transcriptional regulator, LacI/PurR family</fullName>
    </submittedName>
</protein>
<dbReference type="SUPFAM" id="SSF53822">
    <property type="entry name" value="Periplasmic binding protein-like I"/>
    <property type="match status" value="1"/>
</dbReference>
<dbReference type="EMBL" id="FQXM01000013">
    <property type="protein sequence ID" value="SHH79052.1"/>
    <property type="molecule type" value="Genomic_DNA"/>
</dbReference>
<dbReference type="CDD" id="cd01392">
    <property type="entry name" value="HTH_LacI"/>
    <property type="match status" value="1"/>
</dbReference>
<dbReference type="SUPFAM" id="SSF47413">
    <property type="entry name" value="lambda repressor-like DNA-binding domains"/>
    <property type="match status" value="1"/>
</dbReference>
<dbReference type="Pfam" id="PF13377">
    <property type="entry name" value="Peripla_BP_3"/>
    <property type="match status" value="1"/>
</dbReference>
<evidence type="ECO:0000313" key="7">
    <source>
        <dbReference type="Proteomes" id="UP000184447"/>
    </source>
</evidence>
<evidence type="ECO:0000256" key="4">
    <source>
        <dbReference type="ARBA" id="ARBA00023163"/>
    </source>
</evidence>
<dbReference type="Pfam" id="PF00356">
    <property type="entry name" value="LacI"/>
    <property type="match status" value="1"/>
</dbReference>
<reference evidence="6 7" key="1">
    <citation type="submission" date="2016-11" db="EMBL/GenBank/DDBJ databases">
        <authorList>
            <person name="Jaros S."/>
            <person name="Januszkiewicz K."/>
            <person name="Wedrychowicz H."/>
        </authorList>
    </citation>
    <scope>NUCLEOTIDE SEQUENCE [LARGE SCALE GENOMIC DNA]</scope>
    <source>
        <strain evidence="6 7">DSM 8605</strain>
    </source>
</reference>
<dbReference type="STRING" id="1121316.SAMN02745207_02514"/>
<dbReference type="GO" id="GO:0003700">
    <property type="term" value="F:DNA-binding transcription factor activity"/>
    <property type="evidence" value="ECO:0007669"/>
    <property type="project" value="TreeGrafter"/>
</dbReference>
<dbReference type="Gene3D" id="1.10.260.40">
    <property type="entry name" value="lambda repressor-like DNA-binding domains"/>
    <property type="match status" value="1"/>
</dbReference>
<evidence type="ECO:0000256" key="2">
    <source>
        <dbReference type="ARBA" id="ARBA00023015"/>
    </source>
</evidence>
<dbReference type="GO" id="GO:0000976">
    <property type="term" value="F:transcription cis-regulatory region binding"/>
    <property type="evidence" value="ECO:0007669"/>
    <property type="project" value="TreeGrafter"/>
</dbReference>
<dbReference type="PANTHER" id="PTHR30146">
    <property type="entry name" value="LACI-RELATED TRANSCRIPTIONAL REPRESSOR"/>
    <property type="match status" value="1"/>
</dbReference>
<name>A0A1M5VUW4_9CLOT</name>
<dbReference type="Proteomes" id="UP000184447">
    <property type="component" value="Unassembled WGS sequence"/>
</dbReference>
<dbReference type="InterPro" id="IPR000843">
    <property type="entry name" value="HTH_LacI"/>
</dbReference>
<dbReference type="PANTHER" id="PTHR30146:SF95">
    <property type="entry name" value="RIBOSE OPERON REPRESSOR"/>
    <property type="match status" value="1"/>
</dbReference>
<dbReference type="InterPro" id="IPR046335">
    <property type="entry name" value="LacI/GalR-like_sensor"/>
</dbReference>
<proteinExistence type="predicted"/>
<gene>
    <name evidence="6" type="ORF">SAMN02745207_02514</name>
</gene>
<keyword evidence="3 6" id="KW-0238">DNA-binding</keyword>
<sequence>MKNDSTKFATISDVAKIAKVSPVTVSRVYNPKWKGKIKQSTIDKVLEAANQLCYTPNGVARSLTSHKTNIIAVVVGPDSGYFYDSVLKKLMDKIQLSGRQPLIFVTAPTISIKEIVAQVQMYRVDAIIVTSPATKDNIADYFTGIKIPLILFNRTVTNSNASAVWGDNVKAAEDVADLLVKNKHKKIAYISAATKGERNEAFVNRLSEYHMKPILIEEGDYTYETGYEIAMKMLKSTTPPDAIFCSGDNMAMGALDAARLSMGLKVPKDLSIVGFDNNPVAQMKAYELTTVSYPLDSMIQAIIDIVEKLLINPDSQILKEFKLELIIGKTVKIYD</sequence>
<organism evidence="6 7">
    <name type="scientific">Clostridium grantii DSM 8605</name>
    <dbReference type="NCBI Taxonomy" id="1121316"/>
    <lineage>
        <taxon>Bacteria</taxon>
        <taxon>Bacillati</taxon>
        <taxon>Bacillota</taxon>
        <taxon>Clostridia</taxon>
        <taxon>Eubacteriales</taxon>
        <taxon>Clostridiaceae</taxon>
        <taxon>Clostridium</taxon>
    </lineage>
</organism>
<dbReference type="PROSITE" id="PS50932">
    <property type="entry name" value="HTH_LACI_2"/>
    <property type="match status" value="1"/>
</dbReference>
<keyword evidence="7" id="KW-1185">Reference proteome</keyword>
<evidence type="ECO:0000259" key="5">
    <source>
        <dbReference type="PROSITE" id="PS50932"/>
    </source>
</evidence>
<dbReference type="CDD" id="cd06278">
    <property type="entry name" value="PBP1_LacI-like"/>
    <property type="match status" value="1"/>
</dbReference>
<keyword evidence="2" id="KW-0805">Transcription regulation</keyword>
<evidence type="ECO:0000256" key="3">
    <source>
        <dbReference type="ARBA" id="ARBA00023125"/>
    </source>
</evidence>
<dbReference type="SMART" id="SM00354">
    <property type="entry name" value="HTH_LACI"/>
    <property type="match status" value="1"/>
</dbReference>
<dbReference type="AlphaFoldDB" id="A0A1M5VUW4"/>
<feature type="domain" description="HTH lacI-type" evidence="5">
    <location>
        <begin position="9"/>
        <end position="65"/>
    </location>
</feature>
<accession>A0A1M5VUW4</accession>
<keyword evidence="1" id="KW-0678">Repressor</keyword>
<dbReference type="OrthoDB" id="9775106at2"/>
<evidence type="ECO:0000256" key="1">
    <source>
        <dbReference type="ARBA" id="ARBA00022491"/>
    </source>
</evidence>